<dbReference type="Pfam" id="PF00196">
    <property type="entry name" value="GerE"/>
    <property type="match status" value="1"/>
</dbReference>
<evidence type="ECO:0000256" key="4">
    <source>
        <dbReference type="ARBA" id="ARBA00023163"/>
    </source>
</evidence>
<dbReference type="InterPro" id="IPR011006">
    <property type="entry name" value="CheY-like_superfamily"/>
</dbReference>
<dbReference type="InterPro" id="IPR016032">
    <property type="entry name" value="Sig_transdc_resp-reg_C-effctor"/>
</dbReference>
<protein>
    <submittedName>
        <fullName evidence="8">DNA-binding response regulator</fullName>
    </submittedName>
</protein>
<dbReference type="GO" id="GO:0003677">
    <property type="term" value="F:DNA binding"/>
    <property type="evidence" value="ECO:0007669"/>
    <property type="project" value="UniProtKB-KW"/>
</dbReference>
<keyword evidence="4" id="KW-0804">Transcription</keyword>
<dbReference type="Pfam" id="PF00072">
    <property type="entry name" value="Response_reg"/>
    <property type="match status" value="1"/>
</dbReference>
<evidence type="ECO:0000256" key="2">
    <source>
        <dbReference type="ARBA" id="ARBA00023015"/>
    </source>
</evidence>
<gene>
    <name evidence="8" type="ORF">DP120_14065</name>
</gene>
<dbReference type="SMART" id="SM00448">
    <property type="entry name" value="REC"/>
    <property type="match status" value="1"/>
</dbReference>
<dbReference type="Proteomes" id="UP000251002">
    <property type="component" value="Unassembled WGS sequence"/>
</dbReference>
<dbReference type="InterPro" id="IPR000792">
    <property type="entry name" value="Tscrpt_reg_LuxR_C"/>
</dbReference>
<accession>A0A365KQR9</accession>
<dbReference type="GO" id="GO:0000160">
    <property type="term" value="P:phosphorelay signal transduction system"/>
    <property type="evidence" value="ECO:0007669"/>
    <property type="project" value="InterPro"/>
</dbReference>
<keyword evidence="2" id="KW-0805">Transcription regulation</keyword>
<keyword evidence="9" id="KW-1185">Reference proteome</keyword>
<dbReference type="GO" id="GO:0006355">
    <property type="term" value="P:regulation of DNA-templated transcription"/>
    <property type="evidence" value="ECO:0007669"/>
    <property type="project" value="InterPro"/>
</dbReference>
<evidence type="ECO:0000256" key="5">
    <source>
        <dbReference type="PROSITE-ProRule" id="PRU00169"/>
    </source>
</evidence>
<evidence type="ECO:0000259" key="7">
    <source>
        <dbReference type="PROSITE" id="PS50110"/>
    </source>
</evidence>
<reference evidence="8 9" key="1">
    <citation type="submission" date="2018-06" db="EMBL/GenBank/DDBJ databases">
        <title>The draft genome sequences of strains SCU63 and S1.</title>
        <authorList>
            <person name="Gan L."/>
        </authorList>
    </citation>
    <scope>NUCLEOTIDE SEQUENCE [LARGE SCALE GENOMIC DNA]</scope>
    <source>
        <strain evidence="8 9">SCU63</strain>
    </source>
</reference>
<dbReference type="EMBL" id="QLZR01000006">
    <property type="protein sequence ID" value="RAZ75491.1"/>
    <property type="molecule type" value="Genomic_DNA"/>
</dbReference>
<dbReference type="PROSITE" id="PS50110">
    <property type="entry name" value="RESPONSE_REGULATORY"/>
    <property type="match status" value="1"/>
</dbReference>
<dbReference type="PANTHER" id="PTHR43214">
    <property type="entry name" value="TWO-COMPONENT RESPONSE REGULATOR"/>
    <property type="match status" value="1"/>
</dbReference>
<dbReference type="SUPFAM" id="SSF46894">
    <property type="entry name" value="C-terminal effector domain of the bipartite response regulators"/>
    <property type="match status" value="1"/>
</dbReference>
<feature type="domain" description="Response regulatory" evidence="7">
    <location>
        <begin position="3"/>
        <end position="119"/>
    </location>
</feature>
<dbReference type="SMART" id="SM00421">
    <property type="entry name" value="HTH_LUXR"/>
    <property type="match status" value="1"/>
</dbReference>
<dbReference type="PROSITE" id="PS00622">
    <property type="entry name" value="HTH_LUXR_1"/>
    <property type="match status" value="1"/>
</dbReference>
<evidence type="ECO:0000313" key="9">
    <source>
        <dbReference type="Proteomes" id="UP000251002"/>
    </source>
</evidence>
<sequence>MIQVLLVDDHAILRDGLRTLIAQEDDMEVTGEATGSEQLMDMLPNTNPDIIMMDINMPHMNGIELTKWVKSKYPAIKIIVLTMYNNDEYFMAAIREGADGYLLKDSPSKDVIGAIRTVIDGESVIPPTMTKKLLSMHQHENQTEDNSLTPREMEVLLALVEGLSNKEIASKLYISDKTVKIHVSNIFKKFDVKSRSQAIIFAVQNNLVPLR</sequence>
<dbReference type="Gene3D" id="3.40.50.2300">
    <property type="match status" value="1"/>
</dbReference>
<dbReference type="InterPro" id="IPR058245">
    <property type="entry name" value="NreC/VraR/RcsB-like_REC"/>
</dbReference>
<dbReference type="SUPFAM" id="SSF52172">
    <property type="entry name" value="CheY-like"/>
    <property type="match status" value="1"/>
</dbReference>
<feature type="domain" description="HTH luxR-type" evidence="6">
    <location>
        <begin position="141"/>
        <end position="206"/>
    </location>
</feature>
<dbReference type="InterPro" id="IPR039420">
    <property type="entry name" value="WalR-like"/>
</dbReference>
<evidence type="ECO:0000313" key="8">
    <source>
        <dbReference type="EMBL" id="RAZ75491.1"/>
    </source>
</evidence>
<dbReference type="CDD" id="cd06170">
    <property type="entry name" value="LuxR_C_like"/>
    <property type="match status" value="1"/>
</dbReference>
<dbReference type="RefSeq" id="WP_112224302.1">
    <property type="nucleotide sequence ID" value="NZ_CP047673.1"/>
</dbReference>
<evidence type="ECO:0000259" key="6">
    <source>
        <dbReference type="PROSITE" id="PS50043"/>
    </source>
</evidence>
<evidence type="ECO:0000256" key="1">
    <source>
        <dbReference type="ARBA" id="ARBA00022553"/>
    </source>
</evidence>
<keyword evidence="3 8" id="KW-0238">DNA-binding</keyword>
<evidence type="ECO:0000256" key="3">
    <source>
        <dbReference type="ARBA" id="ARBA00023125"/>
    </source>
</evidence>
<comment type="caution">
    <text evidence="8">The sequence shown here is derived from an EMBL/GenBank/DDBJ whole genome shotgun (WGS) entry which is preliminary data.</text>
</comment>
<feature type="modified residue" description="4-aspartylphosphate" evidence="5">
    <location>
        <position position="54"/>
    </location>
</feature>
<dbReference type="AlphaFoldDB" id="A0A365KQR9"/>
<dbReference type="CDD" id="cd17535">
    <property type="entry name" value="REC_NarL-like"/>
    <property type="match status" value="1"/>
</dbReference>
<dbReference type="InterPro" id="IPR001789">
    <property type="entry name" value="Sig_transdc_resp-reg_receiver"/>
</dbReference>
<proteinExistence type="predicted"/>
<keyword evidence="1 5" id="KW-0597">Phosphoprotein</keyword>
<dbReference type="PRINTS" id="PR00038">
    <property type="entry name" value="HTHLUXR"/>
</dbReference>
<name>A0A365KQR9_9BACL</name>
<organism evidence="8 9">
    <name type="scientific">Planococcus halotolerans</name>
    <dbReference type="NCBI Taxonomy" id="2233542"/>
    <lineage>
        <taxon>Bacteria</taxon>
        <taxon>Bacillati</taxon>
        <taxon>Bacillota</taxon>
        <taxon>Bacilli</taxon>
        <taxon>Bacillales</taxon>
        <taxon>Caryophanaceae</taxon>
        <taxon>Planococcus</taxon>
    </lineage>
</organism>
<dbReference type="PROSITE" id="PS50043">
    <property type="entry name" value="HTH_LUXR_2"/>
    <property type="match status" value="1"/>
</dbReference>